<protein>
    <recommendedName>
        <fullName evidence="1">Hint domain-containing protein</fullName>
    </recommendedName>
</protein>
<dbReference type="SMART" id="SM00306">
    <property type="entry name" value="HintN"/>
    <property type="match status" value="1"/>
</dbReference>
<dbReference type="InterPro" id="IPR036844">
    <property type="entry name" value="Hint_dom_sf"/>
</dbReference>
<dbReference type="CDD" id="cd00081">
    <property type="entry name" value="Hint"/>
    <property type="match status" value="1"/>
</dbReference>
<evidence type="ECO:0000313" key="2">
    <source>
        <dbReference type="EMBL" id="KAB8172353.1"/>
    </source>
</evidence>
<dbReference type="Gene3D" id="2.170.16.10">
    <property type="entry name" value="Hedgehog/Intein (Hint) domain"/>
    <property type="match status" value="1"/>
</dbReference>
<organism evidence="2 3">
    <name type="scientific">Microbispora catharanthi</name>
    <dbReference type="NCBI Taxonomy" id="1712871"/>
    <lineage>
        <taxon>Bacteria</taxon>
        <taxon>Bacillati</taxon>
        <taxon>Actinomycetota</taxon>
        <taxon>Actinomycetes</taxon>
        <taxon>Streptosporangiales</taxon>
        <taxon>Streptosporangiaceae</taxon>
        <taxon>Microbispora</taxon>
    </lineage>
</organism>
<reference evidence="2 3" key="1">
    <citation type="submission" date="2019-10" db="EMBL/GenBank/DDBJ databases">
        <title>Nonomuraea sp. nov., isolated from Phyllanthus amarus.</title>
        <authorList>
            <person name="Klykleung N."/>
            <person name="Tanasupawat S."/>
        </authorList>
    </citation>
    <scope>NUCLEOTIDE SEQUENCE [LARGE SCALE GENOMIC DNA]</scope>
    <source>
        <strain evidence="2 3">CR1-09</strain>
    </source>
</reference>
<accession>A0A5N6AWK6</accession>
<feature type="domain" description="Hint" evidence="1">
    <location>
        <begin position="23"/>
        <end position="124"/>
    </location>
</feature>
<gene>
    <name evidence="2" type="ORF">FH610_042440</name>
</gene>
<evidence type="ECO:0000313" key="3">
    <source>
        <dbReference type="Proteomes" id="UP000313066"/>
    </source>
</evidence>
<dbReference type="AlphaFoldDB" id="A0A5N6AWK6"/>
<dbReference type="Proteomes" id="UP000313066">
    <property type="component" value="Unassembled WGS sequence"/>
</dbReference>
<dbReference type="Pfam" id="PF07591">
    <property type="entry name" value="PT-HINT"/>
    <property type="match status" value="1"/>
</dbReference>
<proteinExistence type="predicted"/>
<dbReference type="SUPFAM" id="SSF51294">
    <property type="entry name" value="Hedgehog/intein (Hint) domain"/>
    <property type="match status" value="1"/>
</dbReference>
<evidence type="ECO:0000259" key="1">
    <source>
        <dbReference type="SMART" id="SM00306"/>
    </source>
</evidence>
<keyword evidence="3" id="KW-1185">Reference proteome</keyword>
<sequence length="160" mass="17335">MSPSYWGSALSVVSAGLMRDCAKNSFAAGTLVLMADGSRKRIEDVGVGDEVLATDPETGESGARKVTALHRNKDTDMADVTIRTADGHETTIHATQHHPFWDETRRAWVDAADLKAGDNLISPDGKSAYVVKVRSFAATKYMYNLTVAGLHVLSTRLANW</sequence>
<dbReference type="EMBL" id="VDMA02000057">
    <property type="protein sequence ID" value="KAB8172353.1"/>
    <property type="molecule type" value="Genomic_DNA"/>
</dbReference>
<name>A0A5N6AWK6_9ACTN</name>
<dbReference type="InterPro" id="IPR003587">
    <property type="entry name" value="Hint_dom_N"/>
</dbReference>
<comment type="caution">
    <text evidence="2">The sequence shown here is derived from an EMBL/GenBank/DDBJ whole genome shotgun (WGS) entry which is preliminary data.</text>
</comment>